<reference evidence="2" key="1">
    <citation type="submission" date="2022-08" db="EMBL/GenBank/DDBJ databases">
        <authorList>
            <consortium name="DOE Joint Genome Institute"/>
            <person name="Min B."/>
            <person name="Riley R."/>
            <person name="Sierra-Patev S."/>
            <person name="Naranjo-Ortiz M."/>
            <person name="Looney B."/>
            <person name="Konkel Z."/>
            <person name="Slot J.C."/>
            <person name="Sakamoto Y."/>
            <person name="Steenwyk J.L."/>
            <person name="Rokas A."/>
            <person name="Carro J."/>
            <person name="Camarero S."/>
            <person name="Ferreira P."/>
            <person name="Molpeceres G."/>
            <person name="Ruiz-Duenas F.J."/>
            <person name="Serrano A."/>
            <person name="Henrissat B."/>
            <person name="Drula E."/>
            <person name="Hughes K.W."/>
            <person name="Mata J.L."/>
            <person name="Ishikawa N.K."/>
            <person name="Vargas-Isla R."/>
            <person name="Ushijima S."/>
            <person name="Smith C.A."/>
            <person name="Ahrendt S."/>
            <person name="Andreopoulos W."/>
            <person name="He G."/>
            <person name="Labutti K."/>
            <person name="Lipzen A."/>
            <person name="Ng V."/>
            <person name="Sandor L."/>
            <person name="Barry K."/>
            <person name="Martinez A.T."/>
            <person name="Xiao Y."/>
            <person name="Gibbons J.G."/>
            <person name="Terashima K."/>
            <person name="Hibbett D.S."/>
            <person name="Grigoriev I.V."/>
        </authorList>
    </citation>
    <scope>NUCLEOTIDE SEQUENCE</scope>
    <source>
        <strain evidence="2">TFB10291</strain>
    </source>
</reference>
<name>A0AA38KQX4_9AGAR</name>
<protein>
    <submittedName>
        <fullName evidence="2">Uncharacterized protein</fullName>
    </submittedName>
</protein>
<evidence type="ECO:0000313" key="3">
    <source>
        <dbReference type="Proteomes" id="UP001163798"/>
    </source>
</evidence>
<keyword evidence="1" id="KW-1133">Transmembrane helix</keyword>
<keyword evidence="1" id="KW-0472">Membrane</keyword>
<evidence type="ECO:0000313" key="2">
    <source>
        <dbReference type="EMBL" id="KAJ3787094.1"/>
    </source>
</evidence>
<accession>A0AA38KQX4</accession>
<comment type="caution">
    <text evidence="2">The sequence shown here is derived from an EMBL/GenBank/DDBJ whole genome shotgun (WGS) entry which is preliminary data.</text>
</comment>
<dbReference type="AlphaFoldDB" id="A0AA38KQX4"/>
<feature type="transmembrane region" description="Helical" evidence="1">
    <location>
        <begin position="53"/>
        <end position="80"/>
    </location>
</feature>
<organism evidence="2 3">
    <name type="scientific">Lentinula aff. detonsa</name>
    <dbReference type="NCBI Taxonomy" id="2804958"/>
    <lineage>
        <taxon>Eukaryota</taxon>
        <taxon>Fungi</taxon>
        <taxon>Dikarya</taxon>
        <taxon>Basidiomycota</taxon>
        <taxon>Agaricomycotina</taxon>
        <taxon>Agaricomycetes</taxon>
        <taxon>Agaricomycetidae</taxon>
        <taxon>Agaricales</taxon>
        <taxon>Marasmiineae</taxon>
        <taxon>Omphalotaceae</taxon>
        <taxon>Lentinula</taxon>
    </lineage>
</organism>
<keyword evidence="1" id="KW-0812">Transmembrane</keyword>
<proteinExistence type="predicted"/>
<evidence type="ECO:0000256" key="1">
    <source>
        <dbReference type="SAM" id="Phobius"/>
    </source>
</evidence>
<gene>
    <name evidence="2" type="ORF">GGU10DRAFT_154900</name>
</gene>
<keyword evidence="3" id="KW-1185">Reference proteome</keyword>
<sequence>MIGQARRTYLDCVFTISDEASIGEHNQVYLGVTNCATDNLYVFFFPPMFSFDFLVVLGVFFFPLPVPFFPCAMIFFLYTLCIRKRN</sequence>
<dbReference type="EMBL" id="MU793299">
    <property type="protein sequence ID" value="KAJ3787094.1"/>
    <property type="molecule type" value="Genomic_DNA"/>
</dbReference>
<dbReference type="Proteomes" id="UP001163798">
    <property type="component" value="Unassembled WGS sequence"/>
</dbReference>